<dbReference type="EMBL" id="JAEHJZ010000009">
    <property type="protein sequence ID" value="MBJ7880190.1"/>
    <property type="molecule type" value="Genomic_DNA"/>
</dbReference>
<evidence type="ECO:0000256" key="2">
    <source>
        <dbReference type="ARBA" id="ARBA00022840"/>
    </source>
</evidence>
<feature type="domain" description="AMP-dependent synthetase/ligase" evidence="3">
    <location>
        <begin position="59"/>
        <end position="448"/>
    </location>
</feature>
<dbReference type="Proteomes" id="UP000662373">
    <property type="component" value="Unassembled WGS sequence"/>
</dbReference>
<proteinExistence type="predicted"/>
<dbReference type="CDD" id="cd05907">
    <property type="entry name" value="VL_LC_FACS_like"/>
    <property type="match status" value="1"/>
</dbReference>
<evidence type="ECO:0000313" key="5">
    <source>
        <dbReference type="Proteomes" id="UP000662373"/>
    </source>
</evidence>
<accession>A0A934KQC9</accession>
<keyword evidence="5" id="KW-1185">Reference proteome</keyword>
<keyword evidence="1" id="KW-0547">Nucleotide-binding</keyword>
<evidence type="ECO:0000256" key="1">
    <source>
        <dbReference type="ARBA" id="ARBA00022741"/>
    </source>
</evidence>
<organism evidence="4 5">
    <name type="scientific">Gelidibacter salicanalis</name>
    <dbReference type="NCBI Taxonomy" id="291193"/>
    <lineage>
        <taxon>Bacteria</taxon>
        <taxon>Pseudomonadati</taxon>
        <taxon>Bacteroidota</taxon>
        <taxon>Flavobacteriia</taxon>
        <taxon>Flavobacteriales</taxon>
        <taxon>Flavobacteriaceae</taxon>
        <taxon>Gelidibacter</taxon>
    </lineage>
</organism>
<dbReference type="PANTHER" id="PTHR43272:SF33">
    <property type="entry name" value="AMP-BINDING DOMAIN-CONTAINING PROTEIN-RELATED"/>
    <property type="match status" value="1"/>
</dbReference>
<dbReference type="SUPFAM" id="SSF56801">
    <property type="entry name" value="Acetyl-CoA synthetase-like"/>
    <property type="match status" value="1"/>
</dbReference>
<dbReference type="Gene3D" id="3.40.50.12780">
    <property type="entry name" value="N-terminal domain of ligase-like"/>
    <property type="match status" value="1"/>
</dbReference>
<comment type="caution">
    <text evidence="4">The sequence shown here is derived from an EMBL/GenBank/DDBJ whole genome shotgun (WGS) entry which is preliminary data.</text>
</comment>
<dbReference type="PANTHER" id="PTHR43272">
    <property type="entry name" value="LONG-CHAIN-FATTY-ACID--COA LIGASE"/>
    <property type="match status" value="1"/>
</dbReference>
<evidence type="ECO:0000259" key="3">
    <source>
        <dbReference type="Pfam" id="PF00501"/>
    </source>
</evidence>
<keyword evidence="2" id="KW-0067">ATP-binding</keyword>
<dbReference type="GO" id="GO:0005524">
    <property type="term" value="F:ATP binding"/>
    <property type="evidence" value="ECO:0007669"/>
    <property type="project" value="UniProtKB-KW"/>
</dbReference>
<dbReference type="InterPro" id="IPR042099">
    <property type="entry name" value="ANL_N_sf"/>
</dbReference>
<protein>
    <submittedName>
        <fullName evidence="4">Long-chain fatty acid--CoA ligase</fullName>
    </submittedName>
</protein>
<dbReference type="GO" id="GO:0004467">
    <property type="term" value="F:long-chain fatty acid-CoA ligase activity"/>
    <property type="evidence" value="ECO:0007669"/>
    <property type="project" value="TreeGrafter"/>
</dbReference>
<reference evidence="4 5" key="1">
    <citation type="submission" date="2020-09" db="EMBL/GenBank/DDBJ databases">
        <title>Draft genome of Gelidibacter salicanalis PAMC21136.</title>
        <authorList>
            <person name="Park H."/>
        </authorList>
    </citation>
    <scope>NUCLEOTIDE SEQUENCE [LARGE SCALE GENOMIC DNA]</scope>
    <source>
        <strain evidence="4 5">PAMC21136</strain>
    </source>
</reference>
<dbReference type="GO" id="GO:0016020">
    <property type="term" value="C:membrane"/>
    <property type="evidence" value="ECO:0007669"/>
    <property type="project" value="TreeGrafter"/>
</dbReference>
<dbReference type="Pfam" id="PF00501">
    <property type="entry name" value="AMP-binding"/>
    <property type="match status" value="1"/>
</dbReference>
<keyword evidence="4" id="KW-0436">Ligase</keyword>
<dbReference type="InterPro" id="IPR020845">
    <property type="entry name" value="AMP-binding_CS"/>
</dbReference>
<name>A0A934KQC9_9FLAO</name>
<sequence>MKKTVDPKLEKSLSNTIHMMHTNKKITIERPDNLVELFEASTAKFTNNRLFGTMDPQSGAFKWVTYGDVRTRVNHFRSGLAHLDIQKGDAVGIISSNRVEWAVAAFATYGLGARFVPMYESENYRTWEYIIKDAGIKFLLVSSPAIYEQIKPLKDKIPSLEHIYIIDTTGAQSMSLLESVGEQHLVASKIPAATDIAALIYTSGTTSEPKGVLLTHGNFVSNARAGYRRYSNHLDQNSVSLSILPWAHSYGQTAELYNWFFVGGSIGFMQRMETLADDFINVKPTFLIAVPRVFNKIYAGIHQKMEDEGGFKLKLFKSSLKAARKYRLNNGKVDLGTKLRYWIGSKLVFSKIKERFGGQLIGSITGSAQMNEEVTSFFADIGIFVYNCYGLSETSPAITMNSPELNRQGSVGSALEFIKIRIDKSVVDDHSDDGEIQVMGPNLMVGYHNKPEITKQVFTKDGWLRTGDRGKLDADGFLYITGRLKEQFKLENGKYVFPSAIEEDIVLLPYIETAMIYGDGKPYNICIVVPDQDVLRKTAQHLHLKTEVEKLIHSPLVQEFVGIEIRKSLKEKYGGYEIPKKFIFSEEPFTVENGFLTQTLKLKRRLVIEKFKDQMDALYQD</sequence>
<evidence type="ECO:0000313" key="4">
    <source>
        <dbReference type="EMBL" id="MBJ7880190.1"/>
    </source>
</evidence>
<dbReference type="PROSITE" id="PS00455">
    <property type="entry name" value="AMP_BINDING"/>
    <property type="match status" value="1"/>
</dbReference>
<dbReference type="InterPro" id="IPR000873">
    <property type="entry name" value="AMP-dep_synth/lig_dom"/>
</dbReference>
<gene>
    <name evidence="4" type="ORF">JEM65_05930</name>
</gene>
<dbReference type="AlphaFoldDB" id="A0A934KQC9"/>